<feature type="compositionally biased region" description="Polar residues" evidence="1">
    <location>
        <begin position="130"/>
        <end position="143"/>
    </location>
</feature>
<evidence type="ECO:0000313" key="3">
    <source>
        <dbReference type="Proteomes" id="UP000275078"/>
    </source>
</evidence>
<feature type="compositionally biased region" description="Polar residues" evidence="1">
    <location>
        <begin position="152"/>
        <end position="161"/>
    </location>
</feature>
<evidence type="ECO:0000313" key="2">
    <source>
        <dbReference type="EMBL" id="RPA71921.1"/>
    </source>
</evidence>
<feature type="compositionally biased region" description="Polar residues" evidence="1">
    <location>
        <begin position="18"/>
        <end position="40"/>
    </location>
</feature>
<feature type="region of interest" description="Disordered" evidence="1">
    <location>
        <begin position="18"/>
        <end position="47"/>
    </location>
</feature>
<feature type="compositionally biased region" description="Basic and acidic residues" evidence="1">
    <location>
        <begin position="162"/>
        <end position="171"/>
    </location>
</feature>
<dbReference type="EMBL" id="ML119891">
    <property type="protein sequence ID" value="RPA71921.1"/>
    <property type="molecule type" value="Genomic_DNA"/>
</dbReference>
<keyword evidence="3" id="KW-1185">Reference proteome</keyword>
<accession>A0A3N4HI47</accession>
<gene>
    <name evidence="2" type="ORF">BJ508DRAFT_315188</name>
</gene>
<dbReference type="Proteomes" id="UP000275078">
    <property type="component" value="Unassembled WGS sequence"/>
</dbReference>
<sequence length="299" mass="33014">MGMFSAYVPERDRATLRSCNQGRNQPNVPVNDNYASSTLKDSSEGLDDNGEACCPSFRVRAPRLDTSRSLPPREAEHGHEMHCLASVVDDKEEWYANGDVFCCRNLGSTIRSCNQKEKQPYVAVENNYASSAKDSSEGLTTSDIAAHDTRSSSETSGQDTRSSPKEEEHWQDTFGKWPRNSGTLMGMSSAVGTWTRYTKMLDGNGDASTSRLLTLAYDAHMQKAGRGTRSSSNSREQGTRSSPKPRDQATRGAVFALAASFLLHDNGDGCYTSWLKTSDTYTRSLPSKVDTRRKYELVT</sequence>
<protein>
    <submittedName>
        <fullName evidence="2">Uncharacterized protein</fullName>
    </submittedName>
</protein>
<reference evidence="2 3" key="1">
    <citation type="journal article" date="2018" name="Nat. Ecol. Evol.">
        <title>Pezizomycetes genomes reveal the molecular basis of ectomycorrhizal truffle lifestyle.</title>
        <authorList>
            <person name="Murat C."/>
            <person name="Payen T."/>
            <person name="Noel B."/>
            <person name="Kuo A."/>
            <person name="Morin E."/>
            <person name="Chen J."/>
            <person name="Kohler A."/>
            <person name="Krizsan K."/>
            <person name="Balestrini R."/>
            <person name="Da Silva C."/>
            <person name="Montanini B."/>
            <person name="Hainaut M."/>
            <person name="Levati E."/>
            <person name="Barry K.W."/>
            <person name="Belfiori B."/>
            <person name="Cichocki N."/>
            <person name="Clum A."/>
            <person name="Dockter R.B."/>
            <person name="Fauchery L."/>
            <person name="Guy J."/>
            <person name="Iotti M."/>
            <person name="Le Tacon F."/>
            <person name="Lindquist E.A."/>
            <person name="Lipzen A."/>
            <person name="Malagnac F."/>
            <person name="Mello A."/>
            <person name="Molinier V."/>
            <person name="Miyauchi S."/>
            <person name="Poulain J."/>
            <person name="Riccioni C."/>
            <person name="Rubini A."/>
            <person name="Sitrit Y."/>
            <person name="Splivallo R."/>
            <person name="Traeger S."/>
            <person name="Wang M."/>
            <person name="Zifcakova L."/>
            <person name="Wipf D."/>
            <person name="Zambonelli A."/>
            <person name="Paolocci F."/>
            <person name="Nowrousian M."/>
            <person name="Ottonello S."/>
            <person name="Baldrian P."/>
            <person name="Spatafora J.W."/>
            <person name="Henrissat B."/>
            <person name="Nagy L.G."/>
            <person name="Aury J.M."/>
            <person name="Wincker P."/>
            <person name="Grigoriev I.V."/>
            <person name="Bonfante P."/>
            <person name="Martin F.M."/>
        </authorList>
    </citation>
    <scope>NUCLEOTIDE SEQUENCE [LARGE SCALE GENOMIC DNA]</scope>
    <source>
        <strain evidence="2 3">RN42</strain>
    </source>
</reference>
<proteinExistence type="predicted"/>
<feature type="compositionally biased region" description="Polar residues" evidence="1">
    <location>
        <begin position="228"/>
        <end position="242"/>
    </location>
</feature>
<evidence type="ECO:0000256" key="1">
    <source>
        <dbReference type="SAM" id="MobiDB-lite"/>
    </source>
</evidence>
<feature type="region of interest" description="Disordered" evidence="1">
    <location>
        <begin position="130"/>
        <end position="182"/>
    </location>
</feature>
<dbReference type="AlphaFoldDB" id="A0A3N4HI47"/>
<feature type="region of interest" description="Disordered" evidence="1">
    <location>
        <begin position="222"/>
        <end position="250"/>
    </location>
</feature>
<organism evidence="2 3">
    <name type="scientific">Ascobolus immersus RN42</name>
    <dbReference type="NCBI Taxonomy" id="1160509"/>
    <lineage>
        <taxon>Eukaryota</taxon>
        <taxon>Fungi</taxon>
        <taxon>Dikarya</taxon>
        <taxon>Ascomycota</taxon>
        <taxon>Pezizomycotina</taxon>
        <taxon>Pezizomycetes</taxon>
        <taxon>Pezizales</taxon>
        <taxon>Ascobolaceae</taxon>
        <taxon>Ascobolus</taxon>
    </lineage>
</organism>
<name>A0A3N4HI47_ASCIM</name>